<evidence type="ECO:0000313" key="6">
    <source>
        <dbReference type="EMBL" id="KAK0632636.1"/>
    </source>
</evidence>
<accession>A0AA39XFE8</accession>
<dbReference type="InterPro" id="IPR001128">
    <property type="entry name" value="Cyt_P450"/>
</dbReference>
<dbReference type="CDD" id="cd11058">
    <property type="entry name" value="CYP60B-like"/>
    <property type="match status" value="1"/>
</dbReference>
<evidence type="ECO:0000313" key="7">
    <source>
        <dbReference type="Proteomes" id="UP001175000"/>
    </source>
</evidence>
<dbReference type="GO" id="GO:0005506">
    <property type="term" value="F:iron ion binding"/>
    <property type="evidence" value="ECO:0007669"/>
    <property type="project" value="InterPro"/>
</dbReference>
<dbReference type="PANTHER" id="PTHR24305:SF199">
    <property type="entry name" value="P450, PUTATIVE (EUROFUNG)-RELATED"/>
    <property type="match status" value="1"/>
</dbReference>
<dbReference type="SUPFAM" id="SSF48264">
    <property type="entry name" value="Cytochrome P450"/>
    <property type="match status" value="1"/>
</dbReference>
<proteinExistence type="predicted"/>
<sequence>MDSLTLTSTIVSTVVVLGLVIYPLLQTLYNLTLHPLAKIPGPKPWAASRLPFLWALMRGELVHELEAMHRLYGPVVRVAPDEVAYAHPDAWNDILLARLPKDPVWWGPMDGAPVGILTADEETHAVIRRVMNPGFTTRALQAQEEVLHTYTDLLISRWSDAISAGNGSAEIDAMRWFNYLTFDIFGELALSESFDCLRNSEYHGWISLIFTQLKYTGAMSAVRFYPLLESLLAKLIPPSLVRAKENHKQMILGKVQRRLDRVVDRADFMSHVVLDGEGKKTRLPVGVVNSTFAEFAVAASDTTAMALSAGVNLLIWNEEKMRRLVREVRGRFKGYEEITVQGVRDMEYLNAVFHEVLRLCPPVPWLPPRKVPEGGAMVCGKVLPGGTRVSITFTSMHREPSSFHGPLSFCPERWLPDAVSNPKSPFYNDKRQAWQPFTVGPHSCIGQNIAWAEMRLVMAKLLWNFDFSAPEKSKRVIWEDMKTFLLIEKVPLVAVLKPRSA</sequence>
<dbReference type="Pfam" id="PF00067">
    <property type="entry name" value="p450"/>
    <property type="match status" value="1"/>
</dbReference>
<dbReference type="AlphaFoldDB" id="A0AA39XFE8"/>
<dbReference type="InterPro" id="IPR002401">
    <property type="entry name" value="Cyt_P450_E_grp-I"/>
</dbReference>
<feature type="transmembrane region" description="Helical" evidence="5">
    <location>
        <begin position="6"/>
        <end position="25"/>
    </location>
</feature>
<evidence type="ECO:0000256" key="4">
    <source>
        <dbReference type="PIRSR" id="PIRSR602401-1"/>
    </source>
</evidence>
<keyword evidence="2 4" id="KW-0479">Metal-binding</keyword>
<organism evidence="6 7">
    <name type="scientific">Immersiella caudata</name>
    <dbReference type="NCBI Taxonomy" id="314043"/>
    <lineage>
        <taxon>Eukaryota</taxon>
        <taxon>Fungi</taxon>
        <taxon>Dikarya</taxon>
        <taxon>Ascomycota</taxon>
        <taxon>Pezizomycotina</taxon>
        <taxon>Sordariomycetes</taxon>
        <taxon>Sordariomycetidae</taxon>
        <taxon>Sordariales</taxon>
        <taxon>Lasiosphaeriaceae</taxon>
        <taxon>Immersiella</taxon>
    </lineage>
</organism>
<comment type="caution">
    <text evidence="6">The sequence shown here is derived from an EMBL/GenBank/DDBJ whole genome shotgun (WGS) entry which is preliminary data.</text>
</comment>
<evidence type="ECO:0000256" key="1">
    <source>
        <dbReference type="ARBA" id="ARBA00022617"/>
    </source>
</evidence>
<evidence type="ECO:0000256" key="3">
    <source>
        <dbReference type="ARBA" id="ARBA00023004"/>
    </source>
</evidence>
<dbReference type="GO" id="GO:0020037">
    <property type="term" value="F:heme binding"/>
    <property type="evidence" value="ECO:0007669"/>
    <property type="project" value="InterPro"/>
</dbReference>
<dbReference type="Gene3D" id="1.10.630.10">
    <property type="entry name" value="Cytochrome P450"/>
    <property type="match status" value="1"/>
</dbReference>
<keyword evidence="1 4" id="KW-0349">Heme</keyword>
<evidence type="ECO:0000256" key="5">
    <source>
        <dbReference type="SAM" id="Phobius"/>
    </source>
</evidence>
<reference evidence="6" key="1">
    <citation type="submission" date="2023-06" db="EMBL/GenBank/DDBJ databases">
        <title>Genome-scale phylogeny and comparative genomics of the fungal order Sordariales.</title>
        <authorList>
            <consortium name="Lawrence Berkeley National Laboratory"/>
            <person name="Hensen N."/>
            <person name="Bonometti L."/>
            <person name="Westerberg I."/>
            <person name="Brannstrom I.O."/>
            <person name="Guillou S."/>
            <person name="Cros-Aarteil S."/>
            <person name="Calhoun S."/>
            <person name="Haridas S."/>
            <person name="Kuo A."/>
            <person name="Mondo S."/>
            <person name="Pangilinan J."/>
            <person name="Riley R."/>
            <person name="Labutti K."/>
            <person name="Andreopoulos B."/>
            <person name="Lipzen A."/>
            <person name="Chen C."/>
            <person name="Yanf M."/>
            <person name="Daum C."/>
            <person name="Ng V."/>
            <person name="Clum A."/>
            <person name="Steindorff A."/>
            <person name="Ohm R."/>
            <person name="Martin F."/>
            <person name="Silar P."/>
            <person name="Natvig D."/>
            <person name="Lalanne C."/>
            <person name="Gautier V."/>
            <person name="Ament-Velasquez S.L."/>
            <person name="Kruys A."/>
            <person name="Hutchinson M.I."/>
            <person name="Powell A.J."/>
            <person name="Barry K."/>
            <person name="Miller A.N."/>
            <person name="Grigoriev I.V."/>
            <person name="Debuchy R."/>
            <person name="Gladieux P."/>
            <person name="Thoren M.H."/>
            <person name="Johannesson H."/>
        </authorList>
    </citation>
    <scope>NUCLEOTIDE SEQUENCE</scope>
    <source>
        <strain evidence="6">CBS 606.72</strain>
    </source>
</reference>
<dbReference type="InterPro" id="IPR050121">
    <property type="entry name" value="Cytochrome_P450_monoxygenase"/>
</dbReference>
<keyword evidence="5" id="KW-0812">Transmembrane</keyword>
<dbReference type="PRINTS" id="PR00463">
    <property type="entry name" value="EP450I"/>
</dbReference>
<dbReference type="GO" id="GO:0004497">
    <property type="term" value="F:monooxygenase activity"/>
    <property type="evidence" value="ECO:0007669"/>
    <property type="project" value="InterPro"/>
</dbReference>
<evidence type="ECO:0000256" key="2">
    <source>
        <dbReference type="ARBA" id="ARBA00022723"/>
    </source>
</evidence>
<dbReference type="PRINTS" id="PR00385">
    <property type="entry name" value="P450"/>
</dbReference>
<dbReference type="Proteomes" id="UP001175000">
    <property type="component" value="Unassembled WGS sequence"/>
</dbReference>
<name>A0AA39XFE8_9PEZI</name>
<feature type="binding site" description="axial binding residue" evidence="4">
    <location>
        <position position="444"/>
    </location>
    <ligand>
        <name>heme</name>
        <dbReference type="ChEBI" id="CHEBI:30413"/>
    </ligand>
    <ligandPart>
        <name>Fe</name>
        <dbReference type="ChEBI" id="CHEBI:18248"/>
    </ligandPart>
</feature>
<dbReference type="EMBL" id="JAULSU010000001">
    <property type="protein sequence ID" value="KAK0632636.1"/>
    <property type="molecule type" value="Genomic_DNA"/>
</dbReference>
<keyword evidence="5" id="KW-0472">Membrane</keyword>
<keyword evidence="3 4" id="KW-0408">Iron</keyword>
<comment type="cofactor">
    <cofactor evidence="4">
        <name>heme</name>
        <dbReference type="ChEBI" id="CHEBI:30413"/>
    </cofactor>
</comment>
<dbReference type="GO" id="GO:0016705">
    <property type="term" value="F:oxidoreductase activity, acting on paired donors, with incorporation or reduction of molecular oxygen"/>
    <property type="evidence" value="ECO:0007669"/>
    <property type="project" value="InterPro"/>
</dbReference>
<dbReference type="PANTHER" id="PTHR24305">
    <property type="entry name" value="CYTOCHROME P450"/>
    <property type="match status" value="1"/>
</dbReference>
<gene>
    <name evidence="6" type="ORF">B0T14DRAFT_445576</name>
</gene>
<keyword evidence="7" id="KW-1185">Reference proteome</keyword>
<protein>
    <submittedName>
        <fullName evidence="6">Cytochrome P450</fullName>
    </submittedName>
</protein>
<keyword evidence="5" id="KW-1133">Transmembrane helix</keyword>
<dbReference type="InterPro" id="IPR036396">
    <property type="entry name" value="Cyt_P450_sf"/>
</dbReference>